<dbReference type="EMBL" id="JAAXOS010000003">
    <property type="protein sequence ID" value="NKY26045.1"/>
    <property type="molecule type" value="Genomic_DNA"/>
</dbReference>
<dbReference type="GO" id="GO:0016042">
    <property type="term" value="P:lipid catabolic process"/>
    <property type="evidence" value="ECO:0007669"/>
    <property type="project" value="InterPro"/>
</dbReference>
<organism evidence="1 2">
    <name type="scientific">Nocardia gamkensis</name>
    <dbReference type="NCBI Taxonomy" id="352869"/>
    <lineage>
        <taxon>Bacteria</taxon>
        <taxon>Bacillati</taxon>
        <taxon>Actinomycetota</taxon>
        <taxon>Actinomycetes</taxon>
        <taxon>Mycobacteriales</taxon>
        <taxon>Nocardiaceae</taxon>
        <taxon>Nocardia</taxon>
    </lineage>
</organism>
<dbReference type="GO" id="GO:0004806">
    <property type="term" value="F:triacylglycerol lipase activity"/>
    <property type="evidence" value="ECO:0007669"/>
    <property type="project" value="InterPro"/>
</dbReference>
<proteinExistence type="predicted"/>
<dbReference type="Gene3D" id="1.10.260.130">
    <property type="match status" value="1"/>
</dbReference>
<dbReference type="SUPFAM" id="SSF53474">
    <property type="entry name" value="alpha/beta-Hydrolases"/>
    <property type="match status" value="1"/>
</dbReference>
<dbReference type="InterPro" id="IPR005152">
    <property type="entry name" value="Lipase_secreted"/>
</dbReference>
<dbReference type="Proteomes" id="UP000540698">
    <property type="component" value="Unassembled WGS sequence"/>
</dbReference>
<comment type="caution">
    <text evidence="1">The sequence shown here is derived from an EMBL/GenBank/DDBJ whole genome shotgun (WGS) entry which is preliminary data.</text>
</comment>
<evidence type="ECO:0000313" key="2">
    <source>
        <dbReference type="Proteomes" id="UP000540698"/>
    </source>
</evidence>
<reference evidence="1 2" key="1">
    <citation type="submission" date="2020-04" db="EMBL/GenBank/DDBJ databases">
        <title>MicrobeNet Type strains.</title>
        <authorList>
            <person name="Nicholson A.C."/>
        </authorList>
    </citation>
    <scope>NUCLEOTIDE SEQUENCE [LARGE SCALE GENOMIC DNA]</scope>
    <source>
        <strain evidence="1 2">DSM 44956</strain>
    </source>
</reference>
<protein>
    <submittedName>
        <fullName evidence="1">Lipase</fullName>
    </submittedName>
</protein>
<dbReference type="AlphaFoldDB" id="A0A7X6L1J3"/>
<keyword evidence="2" id="KW-1185">Reference proteome</keyword>
<dbReference type="RefSeq" id="WP_084499358.1">
    <property type="nucleotide sequence ID" value="NZ_JAAXOS010000003.1"/>
</dbReference>
<name>A0A7X6L1J3_9NOCA</name>
<gene>
    <name evidence="1" type="ORF">HGB38_07400</name>
</gene>
<accession>A0A7X6L1J3</accession>
<dbReference type="Pfam" id="PF03583">
    <property type="entry name" value="LIP"/>
    <property type="match status" value="1"/>
</dbReference>
<dbReference type="PIRSF" id="PIRSF029171">
    <property type="entry name" value="Esterase_LipA"/>
    <property type="match status" value="1"/>
</dbReference>
<dbReference type="Gene3D" id="3.40.50.1820">
    <property type="entry name" value="alpha/beta hydrolase"/>
    <property type="match status" value="1"/>
</dbReference>
<dbReference type="InterPro" id="IPR029058">
    <property type="entry name" value="AB_hydrolase_fold"/>
</dbReference>
<evidence type="ECO:0000313" key="1">
    <source>
        <dbReference type="EMBL" id="NKY26045.1"/>
    </source>
</evidence>
<sequence>MQAGWSTNARELPVEVEIVIGRLFCFPGGRFSGVARALGAVGAVALGLIPATMATAEPLYPRPDPDPFYAAPADLAAYLPGDVLGERALPPLAIFPGSSVTLVKFRSTNSHGAPIAATTTVLTPFGRRPGGPLLSYQHFINALGTDCALSHKLYGDDLNLTVTTPILNVALAQGWSVALPDHLGPQFALGAARLGGRIVLDGIRAVKRLPALAVPSSPTVMAGYSGGGLATAWAAALQPTYAPELELAGAAIGGAPMNLLTMAEALGLNPHPSFGLAMAAAIGLEREYPDRLPISAHLNPRGLEVGKAMANSCSNEILTSGLDGSARDYIADTSIFDSREARSVVEENSLELYAGVPETPILEWHSPEDQQIPVDAIENTLRRWCTAGVRVQTLRVPAVEPGPAVELGPAVEHLSPAVLGAPAVMLWLDARVRGEPAPTNC</sequence>
<dbReference type="PANTHER" id="PTHR34853">
    <property type="match status" value="1"/>
</dbReference>
<dbReference type="PANTHER" id="PTHR34853:SF1">
    <property type="entry name" value="LIPASE 5"/>
    <property type="match status" value="1"/>
</dbReference>